<keyword evidence="3" id="KW-1185">Reference proteome</keyword>
<dbReference type="SUPFAM" id="SSF53474">
    <property type="entry name" value="alpha/beta-Hydrolases"/>
    <property type="match status" value="1"/>
</dbReference>
<organism evidence="2 3">
    <name type="scientific">Ktedonospora formicarum</name>
    <dbReference type="NCBI Taxonomy" id="2778364"/>
    <lineage>
        <taxon>Bacteria</taxon>
        <taxon>Bacillati</taxon>
        <taxon>Chloroflexota</taxon>
        <taxon>Ktedonobacteria</taxon>
        <taxon>Ktedonobacterales</taxon>
        <taxon>Ktedonobacteraceae</taxon>
        <taxon>Ktedonospora</taxon>
    </lineage>
</organism>
<protein>
    <submittedName>
        <fullName evidence="2">Oxidoreductase</fullName>
    </submittedName>
</protein>
<evidence type="ECO:0000259" key="1">
    <source>
        <dbReference type="Pfam" id="PF12697"/>
    </source>
</evidence>
<dbReference type="InterPro" id="IPR000073">
    <property type="entry name" value="AB_hydrolase_1"/>
</dbReference>
<evidence type="ECO:0000313" key="2">
    <source>
        <dbReference type="EMBL" id="GHO49044.1"/>
    </source>
</evidence>
<dbReference type="PRINTS" id="PR00111">
    <property type="entry name" value="ABHYDROLASE"/>
</dbReference>
<dbReference type="GO" id="GO:0017171">
    <property type="term" value="F:serine hydrolase activity"/>
    <property type="evidence" value="ECO:0007669"/>
    <property type="project" value="TreeGrafter"/>
</dbReference>
<feature type="domain" description="AB hydrolase-1" evidence="1">
    <location>
        <begin position="32"/>
        <end position="245"/>
    </location>
</feature>
<dbReference type="EMBL" id="BNJF01000004">
    <property type="protein sequence ID" value="GHO49044.1"/>
    <property type="molecule type" value="Genomic_DNA"/>
</dbReference>
<proteinExistence type="predicted"/>
<comment type="caution">
    <text evidence="2">The sequence shown here is derived from an EMBL/GenBank/DDBJ whole genome shotgun (WGS) entry which is preliminary data.</text>
</comment>
<gene>
    <name evidence="2" type="ORF">KSX_72070</name>
</gene>
<dbReference type="Gene3D" id="3.40.50.1820">
    <property type="entry name" value="alpha/beta hydrolase"/>
    <property type="match status" value="1"/>
</dbReference>
<dbReference type="Pfam" id="PF12697">
    <property type="entry name" value="Abhydrolase_6"/>
    <property type="match status" value="1"/>
</dbReference>
<name>A0A8J3ICW7_9CHLR</name>
<dbReference type="PANTHER" id="PTHR46331">
    <property type="entry name" value="VALACYCLOVIR HYDROLASE"/>
    <property type="match status" value="1"/>
</dbReference>
<evidence type="ECO:0000313" key="3">
    <source>
        <dbReference type="Proteomes" id="UP000612362"/>
    </source>
</evidence>
<dbReference type="RefSeq" id="WP_420799373.1">
    <property type="nucleotide sequence ID" value="NZ_BNJF01000004.1"/>
</dbReference>
<sequence length="276" mass="29517">MHVTTNKHQSGNYARVNGLDLYYELHGNGQPLVVLPGSFWTIEAMGDVVPQLATTRQVIAVELQGHGHTADIDRSLSYESMADDIAALITFLGLEQADLFGYSLGGGVALQTAIRHPGVVRKLAVASVPFKQDGRYPEDLAAMSAISAEAFAGTPIYDAYLRTSPAPEAWPTVVDKVRQLVTSDYDWTAGVATLKTPTLILVGDADGLHLAHVIEFFGLLGGGQGDGDLSGLPHSSLAVLPATTHVGWAPPYHGIMTRTHLLPILTEFLDAPMPDR</sequence>
<dbReference type="Proteomes" id="UP000612362">
    <property type="component" value="Unassembled WGS sequence"/>
</dbReference>
<accession>A0A8J3ICW7</accession>
<reference evidence="2" key="1">
    <citation type="submission" date="2020-10" db="EMBL/GenBank/DDBJ databases">
        <title>Taxonomic study of unclassified bacteria belonging to the class Ktedonobacteria.</title>
        <authorList>
            <person name="Yabe S."/>
            <person name="Wang C.M."/>
            <person name="Zheng Y."/>
            <person name="Sakai Y."/>
            <person name="Cavaletti L."/>
            <person name="Monciardini P."/>
            <person name="Donadio S."/>
        </authorList>
    </citation>
    <scope>NUCLEOTIDE SEQUENCE</scope>
    <source>
        <strain evidence="2">SOSP1-1</strain>
    </source>
</reference>
<dbReference type="InterPro" id="IPR029058">
    <property type="entry name" value="AB_hydrolase_fold"/>
</dbReference>
<dbReference type="PANTHER" id="PTHR46331:SF2">
    <property type="entry name" value="VALACYCLOVIR HYDROLASE"/>
    <property type="match status" value="1"/>
</dbReference>
<dbReference type="AlphaFoldDB" id="A0A8J3ICW7"/>